<dbReference type="GO" id="GO:0006633">
    <property type="term" value="P:fatty acid biosynthetic process"/>
    <property type="evidence" value="ECO:0007669"/>
    <property type="project" value="TreeGrafter"/>
</dbReference>
<dbReference type="InterPro" id="IPR020845">
    <property type="entry name" value="AMP-binding_CS"/>
</dbReference>
<dbReference type="SUPFAM" id="SSF51735">
    <property type="entry name" value="NAD(P)-binding Rossmann-fold domains"/>
    <property type="match status" value="2"/>
</dbReference>
<dbReference type="PANTHER" id="PTHR22754:SF32">
    <property type="entry name" value="DISCO-INTERACTING PROTEIN 2"/>
    <property type="match status" value="1"/>
</dbReference>
<dbReference type="Gene3D" id="3.30.300.30">
    <property type="match status" value="1"/>
</dbReference>
<name>A0A1L7NR41_MICAE</name>
<dbReference type="Pfam" id="PF00550">
    <property type="entry name" value="PP-binding"/>
    <property type="match status" value="1"/>
</dbReference>
<dbReference type="SUPFAM" id="SSF47336">
    <property type="entry name" value="ACP-like"/>
    <property type="match status" value="1"/>
</dbReference>
<accession>A0A1L7NR41</accession>
<dbReference type="InterPro" id="IPR009081">
    <property type="entry name" value="PP-bd_ACP"/>
</dbReference>
<proteinExistence type="inferred from homology"/>
<dbReference type="SMART" id="SM00822">
    <property type="entry name" value="PKS_KR"/>
    <property type="match status" value="1"/>
</dbReference>
<dbReference type="EMBL" id="LC160291">
    <property type="protein sequence ID" value="BAW32332.1"/>
    <property type="molecule type" value="Genomic_DNA"/>
</dbReference>
<dbReference type="InterPro" id="IPR000873">
    <property type="entry name" value="AMP-dep_synth/lig_dom"/>
</dbReference>
<dbReference type="Gene3D" id="3.40.50.720">
    <property type="entry name" value="NAD(P)-binding Rossmann-like Domain"/>
    <property type="match status" value="1"/>
</dbReference>
<sequence length="1350" mass="146142">MVFGHSLCRSMVSGDCEEYGDIELALLAYPGIVEARVLDMRSVCRKEMSVKRIAYVAGPGACRLSNKSLPLRWQLDALVPVNRLGNDTELEYLPVWTAQELDQIRHELISLSDVEDVAVVSVPNSVRKHIRQSLLVPNRVKASTPFSLREPSGVSKPVKSVEVGHSLSEQLAVLHGPSLVFPKNFPRTIGEGIQRAASNDKTVIYGALNGTHRHEKYASLYQRALSILGGLQNAQIGKGDCVLLDSSNAEDFMGALWACILGGIIVTPIGVPEANSNPATFERLNAAWQLLDHPTVLTKATLPSSFGNDTKSVKTLDISRLQCPEACNLVSCESVDSVLILLTSGSTGIPKGVHLSHAAILAMAVGFGIDGLKVNETDIFFNWMPLDHVGALVWSSLVPMLAGCDQIHTSTDYILADSSRWLDFVSDFRVSRTWAPNFAYSLIARAALAQSKPWDVSSLRTVLNAGEAVNEESLKQFLEVLKIYGVERDDIIVPTFGMSETCSGIVLGKLGQTLGSLSSLGSPVAGSSLRIVNSQQQVVKEGEIGNLQIASPQLFSRYHGFPDRASNCHAARDWFDTGDAGLIANGNLYLTGRSNDKININGVTIFAFEVEQIVASLSGIDSNCVAAVPFRSQNSTTDEIVLFFSMIPEMATDDDSIVAELVKAIRNTLSLQLGLVIETLLLLSARDFPRTGIGKISKTKLRQNWEAGVYDAIQERVNGLLGSSDYSEIPLHRQIWVERPVRLKEPTVINPANIDLIFVGNQEQLQWLVPNPHDYQVQIIRSSETKRLSNNTWAIASDDAIGHGKVIDAIATLDGKHYTILHAWGYNDSADSTVHATRSLLSLARAIATRGKKTYSVVVLTYGAVATNPDERINYNHALLPGLIRSLALELPEVRWQLIDLPMPSFNDVSVILKGVCGFEPVVAWRDGKALVPRFEVVEPPLATLQEAITPGSLWLISGGLGGLGSLICERLLSHGANVLLIGRTDNIDLSPERAARLKQLERLGDVQYIKADVADLDQLRDAVHERECALGQSLSGILHAAGSGRAVRLADDNGVDLETMQRTSLGGLAALATLLETRPAAQLLVIGSIVGQVGGRVMGYAAVHAALSEAAHKLTMSGARVSLLSCSSWMDIGLSKGQTNEALVRSDGLVPLDAETGLLVIEAALLRPGTHWLVGLNDQHPANAAFALTTPAPLNRPTAWVKGKQSAVVLSYPDNLSRQAWVLVRNAPEILRDAQGQVDIAGMISHATDRWVAPRDGVERLVAETFSSILGIDQPSIYDNFFMLGGTSLLASQLSSQLSELFFVELSSASIFQNPTIESLTIELYAIEKQEGLVSAVAKHLESLRSKTN</sequence>
<dbReference type="InterPro" id="IPR036291">
    <property type="entry name" value="NAD(P)-bd_dom_sf"/>
</dbReference>
<dbReference type="InterPro" id="IPR029058">
    <property type="entry name" value="AB_hydrolase_fold"/>
</dbReference>
<dbReference type="Gene3D" id="3.40.50.1820">
    <property type="entry name" value="alpha/beta hydrolase"/>
    <property type="match status" value="1"/>
</dbReference>
<dbReference type="InterPro" id="IPR057326">
    <property type="entry name" value="KR_dom"/>
</dbReference>
<keyword evidence="3" id="KW-0597">Phosphoprotein</keyword>
<dbReference type="GO" id="GO:0070566">
    <property type="term" value="F:adenylyltransferase activity"/>
    <property type="evidence" value="ECO:0007669"/>
    <property type="project" value="TreeGrafter"/>
</dbReference>
<comment type="similarity">
    <text evidence="1">Belongs to the ATP-dependent AMP-binding enzyme family.</text>
</comment>
<dbReference type="PROSITE" id="PS00455">
    <property type="entry name" value="AMP_BINDING"/>
    <property type="match status" value="1"/>
</dbReference>
<dbReference type="InterPro" id="IPR036736">
    <property type="entry name" value="ACP-like_sf"/>
</dbReference>
<reference evidence="4" key="1">
    <citation type="journal article" date="2016" name="PLoS ONE">
        <title>Metagenomic Analysis of the Sponge Discodermia Reveals the Production of the Cyanobacterial Natural Product Kasumigamide by 'Entotheonella'.</title>
        <authorList>
            <person name="Nakashima Y."/>
            <person name="Egami Y."/>
            <person name="Kimura M."/>
            <person name="Wakimoto T."/>
            <person name="Abe I."/>
        </authorList>
    </citation>
    <scope>NUCLEOTIDE SEQUENCE</scope>
    <source>
        <strain evidence="4">NIES-87</strain>
    </source>
</reference>
<dbReference type="SUPFAM" id="SSF56801">
    <property type="entry name" value="Acetyl-CoA synthetase-like"/>
    <property type="match status" value="1"/>
</dbReference>
<dbReference type="GO" id="GO:0005886">
    <property type="term" value="C:plasma membrane"/>
    <property type="evidence" value="ECO:0007669"/>
    <property type="project" value="TreeGrafter"/>
</dbReference>
<gene>
    <name evidence="4" type="primary">makasA</name>
</gene>
<dbReference type="InterPro" id="IPR013968">
    <property type="entry name" value="PKS_KR"/>
</dbReference>
<dbReference type="PANTHER" id="PTHR22754">
    <property type="entry name" value="DISCO-INTERACTING PROTEIN 2 DIP2 -RELATED"/>
    <property type="match status" value="1"/>
</dbReference>
<evidence type="ECO:0000313" key="4">
    <source>
        <dbReference type="EMBL" id="BAW32332.1"/>
    </source>
</evidence>
<evidence type="ECO:0000256" key="3">
    <source>
        <dbReference type="ARBA" id="ARBA00022553"/>
    </source>
</evidence>
<dbReference type="Pfam" id="PF08659">
    <property type="entry name" value="KR"/>
    <property type="match status" value="1"/>
</dbReference>
<dbReference type="Pfam" id="PF00501">
    <property type="entry name" value="AMP-binding"/>
    <property type="match status" value="1"/>
</dbReference>
<dbReference type="PROSITE" id="PS50075">
    <property type="entry name" value="CARRIER"/>
    <property type="match status" value="1"/>
</dbReference>
<dbReference type="InterPro" id="IPR045851">
    <property type="entry name" value="AMP-bd_C_sf"/>
</dbReference>
<evidence type="ECO:0000256" key="1">
    <source>
        <dbReference type="ARBA" id="ARBA00006432"/>
    </source>
</evidence>
<keyword evidence="2" id="KW-0596">Phosphopantetheine</keyword>
<dbReference type="InterPro" id="IPR042099">
    <property type="entry name" value="ANL_N_sf"/>
</dbReference>
<evidence type="ECO:0000256" key="2">
    <source>
        <dbReference type="ARBA" id="ARBA00022450"/>
    </source>
</evidence>
<dbReference type="Gene3D" id="3.40.50.12780">
    <property type="entry name" value="N-terminal domain of ligase-like"/>
    <property type="match status" value="1"/>
</dbReference>
<protein>
    <submittedName>
        <fullName evidence="4">Nonribosomal peptide synthetase</fullName>
    </submittedName>
</protein>
<organism evidence="4">
    <name type="scientific">Microcystis aeruginosa NIES-87</name>
    <dbReference type="NCBI Taxonomy" id="449440"/>
    <lineage>
        <taxon>Bacteria</taxon>
        <taxon>Bacillati</taxon>
        <taxon>Cyanobacteriota</taxon>
        <taxon>Cyanophyceae</taxon>
        <taxon>Oscillatoriophycideae</taxon>
        <taxon>Chroococcales</taxon>
        <taxon>Microcystaceae</taxon>
        <taxon>Microcystis</taxon>
    </lineage>
</organism>